<evidence type="ECO:0000313" key="3">
    <source>
        <dbReference type="Proteomes" id="UP001190700"/>
    </source>
</evidence>
<evidence type="ECO:0000313" key="2">
    <source>
        <dbReference type="EMBL" id="KAK3279311.1"/>
    </source>
</evidence>
<keyword evidence="3" id="KW-1185">Reference proteome</keyword>
<dbReference type="PANTHER" id="PTHR28589">
    <property type="entry name" value="28S RIBOSOMAL PROTEIN S34, MITOCHONDRIAL"/>
    <property type="match status" value="1"/>
</dbReference>
<dbReference type="AlphaFoldDB" id="A0AAE0GJP9"/>
<accession>A0AAE0GJP9</accession>
<organism evidence="2 3">
    <name type="scientific">Cymbomonas tetramitiformis</name>
    <dbReference type="NCBI Taxonomy" id="36881"/>
    <lineage>
        <taxon>Eukaryota</taxon>
        <taxon>Viridiplantae</taxon>
        <taxon>Chlorophyta</taxon>
        <taxon>Pyramimonadophyceae</taxon>
        <taxon>Pyramimonadales</taxon>
        <taxon>Pyramimonadaceae</taxon>
        <taxon>Cymbomonas</taxon>
    </lineage>
</organism>
<comment type="caution">
    <text evidence="2">The sequence shown here is derived from an EMBL/GenBank/DDBJ whole genome shotgun (WGS) entry which is preliminary data.</text>
</comment>
<dbReference type="Pfam" id="PF16053">
    <property type="entry name" value="MRP-S34"/>
    <property type="match status" value="1"/>
</dbReference>
<reference evidence="2 3" key="1">
    <citation type="journal article" date="2015" name="Genome Biol. Evol.">
        <title>Comparative Genomics of a Bacterivorous Green Alga Reveals Evolutionary Causalities and Consequences of Phago-Mixotrophic Mode of Nutrition.</title>
        <authorList>
            <person name="Burns J.A."/>
            <person name="Paasch A."/>
            <person name="Narechania A."/>
            <person name="Kim E."/>
        </authorList>
    </citation>
    <scope>NUCLEOTIDE SEQUENCE [LARGE SCALE GENOMIC DNA]</scope>
    <source>
        <strain evidence="2 3">PLY_AMNH</strain>
    </source>
</reference>
<protein>
    <submittedName>
        <fullName evidence="2">Uncharacterized protein</fullName>
    </submittedName>
</protein>
<dbReference type="Proteomes" id="UP001190700">
    <property type="component" value="Unassembled WGS sequence"/>
</dbReference>
<dbReference type="GO" id="GO:0005739">
    <property type="term" value="C:mitochondrion"/>
    <property type="evidence" value="ECO:0007669"/>
    <property type="project" value="InterPro"/>
</dbReference>
<name>A0AAE0GJP9_9CHLO</name>
<dbReference type="GO" id="GO:0003735">
    <property type="term" value="F:structural constituent of ribosome"/>
    <property type="evidence" value="ECO:0007669"/>
    <property type="project" value="InterPro"/>
</dbReference>
<feature type="region of interest" description="Disordered" evidence="1">
    <location>
        <begin position="104"/>
        <end position="126"/>
    </location>
</feature>
<proteinExistence type="predicted"/>
<sequence length="126" mass="13825">MIVALQKVSSVISASKTFQPLRSQANLFEILRNLPAYGIGERIRRTGWGDDCFWTVSKVRPKTDGRHGKAWGELTWQGAPTGKEAKIPGPLKTIWVPLGESSVRSRALWPSVPPKQAPASDTATTE</sequence>
<dbReference type="InterPro" id="IPR032053">
    <property type="entry name" value="Ribosomal_mS34"/>
</dbReference>
<dbReference type="PANTHER" id="PTHR28589:SF1">
    <property type="entry name" value="SMALL RIBOSOMAL SUBUNIT PROTEIN MS34"/>
    <property type="match status" value="1"/>
</dbReference>
<dbReference type="EMBL" id="LGRX02005024">
    <property type="protein sequence ID" value="KAK3279311.1"/>
    <property type="molecule type" value="Genomic_DNA"/>
</dbReference>
<gene>
    <name evidence="2" type="ORF">CYMTET_12803</name>
</gene>
<evidence type="ECO:0000256" key="1">
    <source>
        <dbReference type="SAM" id="MobiDB-lite"/>
    </source>
</evidence>